<gene>
    <name evidence="1" type="ORF">DXX93_12770</name>
</gene>
<dbReference type="Pfam" id="PF15931">
    <property type="entry name" value="DUF4747"/>
    <property type="match status" value="1"/>
</dbReference>
<name>A0A3E0TRU0_9GAMM</name>
<comment type="caution">
    <text evidence="1">The sequence shown here is derived from an EMBL/GenBank/DDBJ whole genome shotgun (WGS) entry which is preliminary data.</text>
</comment>
<organism evidence="1 2">
    <name type="scientific">Thalassotalea euphylliae</name>
    <dbReference type="NCBI Taxonomy" id="1655234"/>
    <lineage>
        <taxon>Bacteria</taxon>
        <taxon>Pseudomonadati</taxon>
        <taxon>Pseudomonadota</taxon>
        <taxon>Gammaproteobacteria</taxon>
        <taxon>Alteromonadales</taxon>
        <taxon>Colwelliaceae</taxon>
        <taxon>Thalassotalea</taxon>
    </lineage>
</organism>
<dbReference type="OrthoDB" id="8778756at2"/>
<proteinExistence type="predicted"/>
<evidence type="ECO:0000313" key="2">
    <source>
        <dbReference type="Proteomes" id="UP000256478"/>
    </source>
</evidence>
<dbReference type="Proteomes" id="UP000256478">
    <property type="component" value="Unassembled WGS sequence"/>
</dbReference>
<accession>A0A3E0TRU0</accession>
<dbReference type="EMBL" id="QUOU01000001">
    <property type="protein sequence ID" value="REL27351.1"/>
    <property type="molecule type" value="Genomic_DNA"/>
</dbReference>
<dbReference type="RefSeq" id="WP_116008433.1">
    <property type="nucleotide sequence ID" value="NZ_QUOU01000001.1"/>
</dbReference>
<sequence length="298" mass="34257">MAVFYYFNVQVLPDSKEHGFIGKSGYKQIFTYLSQETQKNMSNKTIGKIAVKLKNDFYFAPVKIEVKDNYAQGYFRKFDQITSLKDFYTNSDVEFRGEKGLVTSKAYNFHFVFDFKKHILAISDYENRLPAPSVLEKCFEELISLELDKVSTHHHVESIILKDGTELKTLLDAPRFKSINSSITFSNPEDIEEFLEENVLERELREHGVNKLGATFMAAAKGYITGLPKVAKAILKLSTKFGDAKGQYWDTHADKYKSFALHNFPVKIPLFRNKKMSDDQYFTDIHSSIEDADNKTKG</sequence>
<dbReference type="AlphaFoldDB" id="A0A3E0TRU0"/>
<reference evidence="1 2" key="1">
    <citation type="submission" date="2018-08" db="EMBL/GenBank/DDBJ databases">
        <title>Thalassotalea euphylliae genome.</title>
        <authorList>
            <person name="Summers S."/>
            <person name="Rice S.A."/>
            <person name="Freckelton M.L."/>
            <person name="Nedved B.T."/>
            <person name="Hadfield M.G."/>
        </authorList>
    </citation>
    <scope>NUCLEOTIDE SEQUENCE [LARGE SCALE GENOMIC DNA]</scope>
    <source>
        <strain evidence="1 2">H1</strain>
    </source>
</reference>
<evidence type="ECO:0000313" key="1">
    <source>
        <dbReference type="EMBL" id="REL27351.1"/>
    </source>
</evidence>
<protein>
    <submittedName>
        <fullName evidence="1">DUF4747 family protein</fullName>
    </submittedName>
</protein>
<dbReference type="InterPro" id="IPR031832">
    <property type="entry name" value="DUF4747"/>
</dbReference>